<sequence length="194" mass="22044">MVQDSTKRVRVWDLALRIYHWSLATLVIANWLLGKFGPDVMTLHFWFGYAIIALLAFRLVWGFIGPESARFSSFLPSPSAIATYLKTMFRREPSHWPGHNPIGALAVFAMLAALIWQTWTGMISDPDDFINVGPLADKVSSATAGKAVGWHELGANIILILVIPHISAIAFYRLWKREDLIQPMITGWKWVRRR</sequence>
<evidence type="ECO:0000256" key="3">
    <source>
        <dbReference type="ARBA" id="ARBA00022692"/>
    </source>
</evidence>
<reference evidence="8" key="1">
    <citation type="submission" date="2020-08" db="EMBL/GenBank/DDBJ databases">
        <title>Paracoccus amoyensis sp. nov., isolated from the surface seawater at coast of Xiamen, Fujian.</title>
        <authorList>
            <person name="Lyu L."/>
        </authorList>
    </citation>
    <scope>NUCLEOTIDE SEQUENCE</scope>
    <source>
        <strain evidence="8">11-3</strain>
    </source>
</reference>
<dbReference type="InterPro" id="IPR051542">
    <property type="entry name" value="Hydrogenase_cytochrome"/>
</dbReference>
<feature type="transmembrane region" description="Helical" evidence="6">
    <location>
        <begin position="14"/>
        <end position="33"/>
    </location>
</feature>
<dbReference type="GO" id="GO:0020037">
    <property type="term" value="F:heme binding"/>
    <property type="evidence" value="ECO:0007669"/>
    <property type="project" value="TreeGrafter"/>
</dbReference>
<accession>A0A926G9B5</accession>
<dbReference type="Proteomes" id="UP000608594">
    <property type="component" value="Unassembled WGS sequence"/>
</dbReference>
<dbReference type="InterPro" id="IPR011577">
    <property type="entry name" value="Cyt_b561_bac/Ni-Hgenase"/>
</dbReference>
<feature type="transmembrane region" description="Helical" evidence="6">
    <location>
        <begin position="45"/>
        <end position="64"/>
    </location>
</feature>
<dbReference type="Pfam" id="PF01292">
    <property type="entry name" value="Ni_hydr_CYTB"/>
    <property type="match status" value="1"/>
</dbReference>
<evidence type="ECO:0000256" key="5">
    <source>
        <dbReference type="ARBA" id="ARBA00023136"/>
    </source>
</evidence>
<gene>
    <name evidence="8" type="ORF">H4P12_09045</name>
</gene>
<keyword evidence="2" id="KW-1003">Cell membrane</keyword>
<dbReference type="AlphaFoldDB" id="A0A926G9B5"/>
<evidence type="ECO:0000256" key="6">
    <source>
        <dbReference type="SAM" id="Phobius"/>
    </source>
</evidence>
<dbReference type="PANTHER" id="PTHR30485:SF2">
    <property type="entry name" value="BLL0597 PROTEIN"/>
    <property type="match status" value="1"/>
</dbReference>
<organism evidence="8 9">
    <name type="scientific">Paracoccus amoyensis</name>
    <dbReference type="NCBI Taxonomy" id="2760093"/>
    <lineage>
        <taxon>Bacteria</taxon>
        <taxon>Pseudomonadati</taxon>
        <taxon>Pseudomonadota</taxon>
        <taxon>Alphaproteobacteria</taxon>
        <taxon>Rhodobacterales</taxon>
        <taxon>Paracoccaceae</taxon>
        <taxon>Paracoccus</taxon>
    </lineage>
</organism>
<keyword evidence="5 6" id="KW-0472">Membrane</keyword>
<feature type="transmembrane region" description="Helical" evidence="6">
    <location>
        <begin position="101"/>
        <end position="119"/>
    </location>
</feature>
<keyword evidence="3 6" id="KW-0812">Transmembrane</keyword>
<comment type="caution">
    <text evidence="8">The sequence shown here is derived from an EMBL/GenBank/DDBJ whole genome shotgun (WGS) entry which is preliminary data.</text>
</comment>
<evidence type="ECO:0000256" key="4">
    <source>
        <dbReference type="ARBA" id="ARBA00022989"/>
    </source>
</evidence>
<evidence type="ECO:0000256" key="2">
    <source>
        <dbReference type="ARBA" id="ARBA00022475"/>
    </source>
</evidence>
<dbReference type="InterPro" id="IPR016174">
    <property type="entry name" value="Di-haem_cyt_TM"/>
</dbReference>
<dbReference type="Gene3D" id="1.20.950.20">
    <property type="entry name" value="Transmembrane di-heme cytochromes, Chain C"/>
    <property type="match status" value="1"/>
</dbReference>
<dbReference type="GO" id="GO:0022904">
    <property type="term" value="P:respiratory electron transport chain"/>
    <property type="evidence" value="ECO:0007669"/>
    <property type="project" value="InterPro"/>
</dbReference>
<proteinExistence type="predicted"/>
<dbReference type="GO" id="GO:0009055">
    <property type="term" value="F:electron transfer activity"/>
    <property type="evidence" value="ECO:0007669"/>
    <property type="project" value="InterPro"/>
</dbReference>
<dbReference type="PANTHER" id="PTHR30485">
    <property type="entry name" value="NI/FE-HYDROGENASE 1 B-TYPE CYTOCHROME SUBUNIT"/>
    <property type="match status" value="1"/>
</dbReference>
<feature type="domain" description="Cytochrome b561 bacterial/Ni-hydrogenase" evidence="7">
    <location>
        <begin position="11"/>
        <end position="187"/>
    </location>
</feature>
<evidence type="ECO:0000256" key="1">
    <source>
        <dbReference type="ARBA" id="ARBA00004651"/>
    </source>
</evidence>
<evidence type="ECO:0000313" key="9">
    <source>
        <dbReference type="Proteomes" id="UP000608594"/>
    </source>
</evidence>
<dbReference type="GO" id="GO:0005886">
    <property type="term" value="C:plasma membrane"/>
    <property type="evidence" value="ECO:0007669"/>
    <property type="project" value="UniProtKB-SubCell"/>
</dbReference>
<feature type="transmembrane region" description="Helical" evidence="6">
    <location>
        <begin position="153"/>
        <end position="175"/>
    </location>
</feature>
<comment type="subcellular location">
    <subcellularLocation>
        <location evidence="1">Cell membrane</location>
        <topology evidence="1">Multi-pass membrane protein</topology>
    </subcellularLocation>
</comment>
<keyword evidence="9" id="KW-1185">Reference proteome</keyword>
<evidence type="ECO:0000313" key="8">
    <source>
        <dbReference type="EMBL" id="MBC9246858.1"/>
    </source>
</evidence>
<keyword evidence="4 6" id="KW-1133">Transmembrane helix</keyword>
<dbReference type="EMBL" id="JACOQL010000002">
    <property type="protein sequence ID" value="MBC9246858.1"/>
    <property type="molecule type" value="Genomic_DNA"/>
</dbReference>
<dbReference type="SUPFAM" id="SSF81342">
    <property type="entry name" value="Transmembrane di-heme cytochromes"/>
    <property type="match status" value="1"/>
</dbReference>
<evidence type="ECO:0000259" key="7">
    <source>
        <dbReference type="Pfam" id="PF01292"/>
    </source>
</evidence>
<protein>
    <submittedName>
        <fullName evidence="8">Cytochrome b/b6 domain-containing protein</fullName>
    </submittedName>
</protein>
<name>A0A926G9B5_9RHOB</name>